<dbReference type="PATRIC" id="fig|1307.475.peg.564"/>
<reference evidence="3 4" key="1">
    <citation type="submission" date="2016-02" db="EMBL/GenBank/DDBJ databases">
        <authorList>
            <consortium name="Pathogen Informatics"/>
        </authorList>
    </citation>
    <scope>NUCLEOTIDE SEQUENCE [LARGE SCALE GENOMIC DNA]</scope>
    <source>
        <strain evidence="3 4">LSS44</strain>
    </source>
</reference>
<evidence type="ECO:0000256" key="1">
    <source>
        <dbReference type="SAM" id="Phobius"/>
    </source>
</evidence>
<name>A0A0N0VC28_STRSU</name>
<dbReference type="GO" id="GO:0042742">
    <property type="term" value="P:defense response to bacterium"/>
    <property type="evidence" value="ECO:0007669"/>
    <property type="project" value="InterPro"/>
</dbReference>
<reference evidence="2" key="2">
    <citation type="journal article" date="2021" name="Front. Microbiol.">
        <title>Comparative Virulence and Genomic Analysis of Streptococcus suis Isolates.</title>
        <authorList>
            <person name="Nicholson T.L."/>
            <person name="Waack U."/>
            <person name="Anderson T.K."/>
            <person name="Bayles D.O."/>
            <person name="Zaia S.R."/>
            <person name="Goertz I."/>
            <person name="Eppinger M."/>
            <person name="Hau S.J."/>
            <person name="Brockmeier S.L."/>
            <person name="Shore S.M."/>
        </authorList>
    </citation>
    <scope>NUCLEOTIDE SEQUENCE</scope>
    <source>
        <strain evidence="2">SRD478</strain>
    </source>
</reference>
<dbReference type="Pfam" id="PF02706">
    <property type="entry name" value="Wzz"/>
    <property type="match status" value="1"/>
</dbReference>
<dbReference type="InterPro" id="IPR050445">
    <property type="entry name" value="Bact_polysacc_biosynth/exp"/>
</dbReference>
<dbReference type="RefSeq" id="WP_014638206.1">
    <property type="nucleotide sequence ID" value="NZ_CP030010.1"/>
</dbReference>
<feature type="transmembrane region" description="Helical" evidence="1">
    <location>
        <begin position="46"/>
        <end position="65"/>
    </location>
</feature>
<organism evidence="3 4">
    <name type="scientific">Streptococcus suis</name>
    <dbReference type="NCBI Taxonomy" id="1307"/>
    <lineage>
        <taxon>Bacteria</taxon>
        <taxon>Bacillati</taxon>
        <taxon>Bacillota</taxon>
        <taxon>Bacilli</taxon>
        <taxon>Lactobacillales</taxon>
        <taxon>Streptococcaceae</taxon>
        <taxon>Streptococcus</taxon>
    </lineage>
</organism>
<dbReference type="GO" id="GO:0005886">
    <property type="term" value="C:plasma membrane"/>
    <property type="evidence" value="ECO:0007669"/>
    <property type="project" value="UniProtKB-SubCell"/>
</dbReference>
<dbReference type="PANTHER" id="PTHR32309">
    <property type="entry name" value="TYROSINE-PROTEIN KINASE"/>
    <property type="match status" value="1"/>
</dbReference>
<dbReference type="Proteomes" id="UP000323128">
    <property type="component" value="Chromosome"/>
</dbReference>
<gene>
    <name evidence="2" type="ORF">A7J08_06295</name>
    <name evidence="3" type="ORF">ERS132406_00527</name>
</gene>
<dbReference type="InterPro" id="IPR003856">
    <property type="entry name" value="LPS_length_determ_N"/>
</dbReference>
<evidence type="ECO:0000313" key="3">
    <source>
        <dbReference type="EMBL" id="CYU65176.1"/>
    </source>
</evidence>
<dbReference type="GO" id="GO:0045227">
    <property type="term" value="P:capsule polysaccharide biosynthetic process"/>
    <property type="evidence" value="ECO:0007669"/>
    <property type="project" value="UniProtKB-UniPathway"/>
</dbReference>
<proteinExistence type="predicted"/>
<keyword evidence="1" id="KW-0812">Transmembrane</keyword>
<sequence>MEKFMEIQKNNLSEVSGGGLGGDIAVGALSGAYQAGQQCILAGPQAYLICAAGGAVVGGLIAYGLRPPK</sequence>
<accession>A0A0N0VC28</accession>
<keyword evidence="1" id="KW-1133">Transmembrane helix</keyword>
<dbReference type="EMBL" id="CP030010">
    <property type="protein sequence ID" value="ASW49902.2"/>
    <property type="molecule type" value="Genomic_DNA"/>
</dbReference>
<dbReference type="AlphaFoldDB" id="A0A0N0VC28"/>
<dbReference type="PANTHER" id="PTHR32309:SF13">
    <property type="entry name" value="FERRIC ENTEROBACTIN TRANSPORT PROTEIN FEPE"/>
    <property type="match status" value="1"/>
</dbReference>
<dbReference type="EMBL" id="FIGZ01000003">
    <property type="protein sequence ID" value="CYU65176.1"/>
    <property type="molecule type" value="Genomic_DNA"/>
</dbReference>
<dbReference type="Proteomes" id="UP000072083">
    <property type="component" value="Unassembled WGS sequence"/>
</dbReference>
<evidence type="ECO:0000313" key="2">
    <source>
        <dbReference type="EMBL" id="ASW49902.2"/>
    </source>
</evidence>
<evidence type="ECO:0000313" key="4">
    <source>
        <dbReference type="Proteomes" id="UP000072083"/>
    </source>
</evidence>
<dbReference type="GO" id="GO:0004713">
    <property type="term" value="F:protein tyrosine kinase activity"/>
    <property type="evidence" value="ECO:0007669"/>
    <property type="project" value="TreeGrafter"/>
</dbReference>
<keyword evidence="1" id="KW-0472">Membrane</keyword>
<protein>
    <submittedName>
        <fullName evidence="2 3">Bacteriocin</fullName>
    </submittedName>
</protein>
<dbReference type="UniPathway" id="UPA00934"/>